<sequence>MPSLPELPVTAVLPLLADALAAKSSAVLVAPPGAGKTTLVPLALLEAPWLGDGKILLLEPRRLAARAAARRMAQLLGEEPGGTVGYAMRMESKQSARTRVLVVTEGILARMILDDPELTGISAVIFDEFHERSLDGDFGLALALDVQGALRPELRLLVMSATLDGARVASLLGDVPVIESEGRSFPIDIRYQERPAGTPIEDAMAKAVREALADEPGSVLAFLPGQREIERTRERLEGRVGADTDIVPLYGMLDAKTQDAAIKPAPAGRRKVVLATAIAETSITIDGVRVVIDSGLSRLPRYEPASGLTRLETVRVSRASADQRAGRAGRTEPGVAVRLWRAEQTTALPAFTPPEILEADLSGLMLDCAAFGVADPASLAFLDPPPAPALSEARTLLTELDAIDANGRLTEAGAAMRKLALPVRLAHMVAEAAREGQGLEAAQLAVLLTERGLGGDSVDLERRLSRFMGERSPRAVAAKQLAERLARAANGGGRASAPEAAGALLLRAWPDRVAKARGERGRFVLANGSGAMLDAADPLAGETYLVVADMQGKAQNARVAAAAPVSEAEIRTVLGHHVEKRLESAFDPEKRAVRVREIVRLGAITLSERMLPAPSGPDADRAIIAALKTHGLSLLNWGKEAEILRHRLQWLHTGLGAPWPDMSDEALIASLDDWLLPFLSGEASFARVSAGVLHDALLSLVPHDLQRKLASLAPTHFDAPSGSRVPIDYEGEWPVLAIRVQELFGLDKHPSIAGGTVPLTLELLSPAHRPIQTTRDLPGFWRGSWADVRSDMRGRYPKHVWPDDPLSAQATARAKPRVK</sequence>
<dbReference type="OrthoDB" id="9805617at2"/>
<organism evidence="7 8">
    <name type="scientific">Pseudaminobacter soli</name>
    <name type="common">ex Li et al. 2025</name>
    <dbReference type="NCBI Taxonomy" id="1295366"/>
    <lineage>
        <taxon>Bacteria</taxon>
        <taxon>Pseudomonadati</taxon>
        <taxon>Pseudomonadota</taxon>
        <taxon>Alphaproteobacteria</taxon>
        <taxon>Hyphomicrobiales</taxon>
        <taxon>Phyllobacteriaceae</taxon>
        <taxon>Pseudaminobacter</taxon>
    </lineage>
</organism>
<evidence type="ECO:0000256" key="4">
    <source>
        <dbReference type="ARBA" id="ARBA00022840"/>
    </source>
</evidence>
<evidence type="ECO:0000313" key="8">
    <source>
        <dbReference type="Proteomes" id="UP000240653"/>
    </source>
</evidence>
<dbReference type="Pfam" id="PF00270">
    <property type="entry name" value="DEAD"/>
    <property type="match status" value="1"/>
</dbReference>
<dbReference type="NCBIfam" id="TIGR01970">
    <property type="entry name" value="DEAH_box_HrpB"/>
    <property type="match status" value="1"/>
</dbReference>
<evidence type="ECO:0000256" key="3">
    <source>
        <dbReference type="ARBA" id="ARBA00022806"/>
    </source>
</evidence>
<dbReference type="GO" id="GO:0003676">
    <property type="term" value="F:nucleic acid binding"/>
    <property type="evidence" value="ECO:0007669"/>
    <property type="project" value="InterPro"/>
</dbReference>
<keyword evidence="1" id="KW-0547">Nucleotide-binding</keyword>
<dbReference type="GO" id="GO:0005524">
    <property type="term" value="F:ATP binding"/>
    <property type="evidence" value="ECO:0007669"/>
    <property type="project" value="UniProtKB-KW"/>
</dbReference>
<evidence type="ECO:0000259" key="5">
    <source>
        <dbReference type="PROSITE" id="PS51192"/>
    </source>
</evidence>
<dbReference type="SMART" id="SM00487">
    <property type="entry name" value="DEXDc"/>
    <property type="match status" value="1"/>
</dbReference>
<keyword evidence="4" id="KW-0067">ATP-binding</keyword>
<proteinExistence type="predicted"/>
<dbReference type="InterPro" id="IPR010225">
    <property type="entry name" value="HrpB"/>
</dbReference>
<dbReference type="PANTHER" id="PTHR43519:SF1">
    <property type="entry name" value="ATP-DEPENDENT RNA HELICASE HRPB"/>
    <property type="match status" value="1"/>
</dbReference>
<comment type="caution">
    <text evidence="7">The sequence shown here is derived from an EMBL/GenBank/DDBJ whole genome shotgun (WGS) entry which is preliminary data.</text>
</comment>
<dbReference type="InterPro" id="IPR011545">
    <property type="entry name" value="DEAD/DEAH_box_helicase_dom"/>
</dbReference>
<dbReference type="PROSITE" id="PS51192">
    <property type="entry name" value="HELICASE_ATP_BIND_1"/>
    <property type="match status" value="1"/>
</dbReference>
<dbReference type="InterPro" id="IPR013689">
    <property type="entry name" value="RNA_helicase_ATP-dep_HrpB_C"/>
</dbReference>
<dbReference type="PROSITE" id="PS51194">
    <property type="entry name" value="HELICASE_CTER"/>
    <property type="match status" value="1"/>
</dbReference>
<feature type="domain" description="Helicase ATP-binding" evidence="5">
    <location>
        <begin position="17"/>
        <end position="181"/>
    </location>
</feature>
<dbReference type="GO" id="GO:0004386">
    <property type="term" value="F:helicase activity"/>
    <property type="evidence" value="ECO:0007669"/>
    <property type="project" value="UniProtKB-KW"/>
</dbReference>
<dbReference type="InterPro" id="IPR027417">
    <property type="entry name" value="P-loop_NTPase"/>
</dbReference>
<dbReference type="PANTHER" id="PTHR43519">
    <property type="entry name" value="ATP-DEPENDENT RNA HELICASE HRPB"/>
    <property type="match status" value="1"/>
</dbReference>
<dbReference type="SUPFAM" id="SSF52540">
    <property type="entry name" value="P-loop containing nucleoside triphosphate hydrolases"/>
    <property type="match status" value="1"/>
</dbReference>
<dbReference type="Gene3D" id="3.40.50.300">
    <property type="entry name" value="P-loop containing nucleotide triphosphate hydrolases"/>
    <property type="match status" value="2"/>
</dbReference>
<dbReference type="Pfam" id="PF08482">
    <property type="entry name" value="HrpB_C"/>
    <property type="match status" value="1"/>
</dbReference>
<dbReference type="GO" id="GO:0016787">
    <property type="term" value="F:hydrolase activity"/>
    <property type="evidence" value="ECO:0007669"/>
    <property type="project" value="UniProtKB-KW"/>
</dbReference>
<dbReference type="EMBL" id="PXYL01000003">
    <property type="protein sequence ID" value="PSJ62224.1"/>
    <property type="molecule type" value="Genomic_DNA"/>
</dbReference>
<dbReference type="FunFam" id="3.40.50.300:FF:002125">
    <property type="entry name" value="ATP-dependent helicase HrpB"/>
    <property type="match status" value="1"/>
</dbReference>
<evidence type="ECO:0000256" key="1">
    <source>
        <dbReference type="ARBA" id="ARBA00022741"/>
    </source>
</evidence>
<dbReference type="InterPro" id="IPR049614">
    <property type="entry name" value="HrpB_DEXH"/>
</dbReference>
<dbReference type="AlphaFoldDB" id="A0A2P7SIA6"/>
<evidence type="ECO:0000313" key="7">
    <source>
        <dbReference type="EMBL" id="PSJ62224.1"/>
    </source>
</evidence>
<evidence type="ECO:0000259" key="6">
    <source>
        <dbReference type="PROSITE" id="PS51194"/>
    </source>
</evidence>
<keyword evidence="8" id="KW-1185">Reference proteome</keyword>
<dbReference type="Pfam" id="PF00271">
    <property type="entry name" value="Helicase_C"/>
    <property type="match status" value="1"/>
</dbReference>
<protein>
    <submittedName>
        <fullName evidence="7">ATP-dependent helicase HrpB</fullName>
    </submittedName>
</protein>
<dbReference type="PIRSF" id="PIRSF005496">
    <property type="entry name" value="ATP_hel_hrpB"/>
    <property type="match status" value="1"/>
</dbReference>
<dbReference type="SMART" id="SM00490">
    <property type="entry name" value="HELICc"/>
    <property type="match status" value="1"/>
</dbReference>
<keyword evidence="3 7" id="KW-0347">Helicase</keyword>
<name>A0A2P7SIA6_9HYPH</name>
<dbReference type="InterPro" id="IPR014001">
    <property type="entry name" value="Helicase_ATP-bd"/>
</dbReference>
<dbReference type="RefSeq" id="WP_106723407.1">
    <property type="nucleotide sequence ID" value="NZ_PXYL01000003.1"/>
</dbReference>
<gene>
    <name evidence="7" type="primary">hrpB</name>
    <name evidence="7" type="ORF">C7I85_07900</name>
</gene>
<reference evidence="7 8" key="1">
    <citation type="submission" date="2018-03" db="EMBL/GenBank/DDBJ databases">
        <title>The draft genome of Mesorhizobium soli JCM 19897.</title>
        <authorList>
            <person name="Li L."/>
            <person name="Liu L."/>
            <person name="Liang L."/>
            <person name="Wang T."/>
            <person name="Zhang X."/>
        </authorList>
    </citation>
    <scope>NUCLEOTIDE SEQUENCE [LARGE SCALE GENOMIC DNA]</scope>
    <source>
        <strain evidence="7 8">JCM 19897</strain>
    </source>
</reference>
<dbReference type="CDD" id="cd18791">
    <property type="entry name" value="SF2_C_RHA"/>
    <property type="match status" value="1"/>
</dbReference>
<dbReference type="Proteomes" id="UP000240653">
    <property type="component" value="Unassembled WGS sequence"/>
</dbReference>
<dbReference type="InterPro" id="IPR007502">
    <property type="entry name" value="Helicase-assoc_dom"/>
</dbReference>
<keyword evidence="2" id="KW-0378">Hydrolase</keyword>
<feature type="domain" description="Helicase C-terminal" evidence="6">
    <location>
        <begin position="199"/>
        <end position="372"/>
    </location>
</feature>
<dbReference type="SMART" id="SM00847">
    <property type="entry name" value="HA2"/>
    <property type="match status" value="1"/>
</dbReference>
<dbReference type="InterPro" id="IPR001650">
    <property type="entry name" value="Helicase_C-like"/>
</dbReference>
<dbReference type="CDD" id="cd17990">
    <property type="entry name" value="DEXHc_HrpB"/>
    <property type="match status" value="1"/>
</dbReference>
<accession>A0A2P7SIA6</accession>
<dbReference type="Gene3D" id="1.20.120.1080">
    <property type="match status" value="1"/>
</dbReference>
<evidence type="ECO:0000256" key="2">
    <source>
        <dbReference type="ARBA" id="ARBA00022801"/>
    </source>
</evidence>